<dbReference type="PANTHER" id="PTHR42734:SF17">
    <property type="entry name" value="METAL TRANSPORT SYSTEM ATP-BINDING PROTEIN TM_0124-RELATED"/>
    <property type="match status" value="1"/>
</dbReference>
<dbReference type="AlphaFoldDB" id="A0A2T0B5E7"/>
<dbReference type="RefSeq" id="WP_106063289.1">
    <property type="nucleotide sequence ID" value="NZ_PVXO01000032.1"/>
</dbReference>
<dbReference type="Gene3D" id="3.40.50.300">
    <property type="entry name" value="P-loop containing nucleotide triphosphate hydrolases"/>
    <property type="match status" value="1"/>
</dbReference>
<dbReference type="Pfam" id="PF00005">
    <property type="entry name" value="ABC_tran"/>
    <property type="match status" value="1"/>
</dbReference>
<dbReference type="OrthoDB" id="9806726at2"/>
<dbReference type="Proteomes" id="UP000239706">
    <property type="component" value="Unassembled WGS sequence"/>
</dbReference>
<keyword evidence="7" id="KW-1185">Reference proteome</keyword>
<comment type="similarity">
    <text evidence="1">Belongs to the ABC transporter superfamily.</text>
</comment>
<dbReference type="PROSITE" id="PS00211">
    <property type="entry name" value="ABC_TRANSPORTER_1"/>
    <property type="match status" value="1"/>
</dbReference>
<evidence type="ECO:0000256" key="3">
    <source>
        <dbReference type="ARBA" id="ARBA00022741"/>
    </source>
</evidence>
<dbReference type="EMBL" id="PVXO01000032">
    <property type="protein sequence ID" value="PRR79110.1"/>
    <property type="molecule type" value="Genomic_DNA"/>
</dbReference>
<dbReference type="GO" id="GO:0016887">
    <property type="term" value="F:ATP hydrolysis activity"/>
    <property type="evidence" value="ECO:0007669"/>
    <property type="project" value="InterPro"/>
</dbReference>
<dbReference type="EC" id="3.6.3.-" evidence="6"/>
<evidence type="ECO:0000313" key="7">
    <source>
        <dbReference type="Proteomes" id="UP000239706"/>
    </source>
</evidence>
<name>A0A2T0B5E7_9CLOT</name>
<dbReference type="InterPro" id="IPR050153">
    <property type="entry name" value="Metal_Ion_Import_ABC"/>
</dbReference>
<evidence type="ECO:0000259" key="5">
    <source>
        <dbReference type="PROSITE" id="PS50893"/>
    </source>
</evidence>
<organism evidence="6 7">
    <name type="scientific">Clostridium liquoris</name>
    <dbReference type="NCBI Taxonomy" id="1289519"/>
    <lineage>
        <taxon>Bacteria</taxon>
        <taxon>Bacillati</taxon>
        <taxon>Bacillota</taxon>
        <taxon>Clostridia</taxon>
        <taxon>Eubacteriales</taxon>
        <taxon>Clostridiaceae</taxon>
        <taxon>Clostridium</taxon>
    </lineage>
</organism>
<protein>
    <submittedName>
        <fullName evidence="6">High-affinity zinc uptake system ATP-binding protein ZnuC</fullName>
        <ecNumber evidence="6">3.6.3.-</ecNumber>
    </submittedName>
</protein>
<evidence type="ECO:0000256" key="2">
    <source>
        <dbReference type="ARBA" id="ARBA00022448"/>
    </source>
</evidence>
<keyword evidence="4 6" id="KW-0067">ATP-binding</keyword>
<keyword evidence="2" id="KW-0813">Transport</keyword>
<dbReference type="InterPro" id="IPR003593">
    <property type="entry name" value="AAA+_ATPase"/>
</dbReference>
<accession>A0A2T0B5E7</accession>
<dbReference type="SUPFAM" id="SSF52540">
    <property type="entry name" value="P-loop containing nucleoside triphosphate hydrolases"/>
    <property type="match status" value="1"/>
</dbReference>
<dbReference type="PANTHER" id="PTHR42734">
    <property type="entry name" value="METAL TRANSPORT SYSTEM ATP-BINDING PROTEIN TM_0124-RELATED"/>
    <property type="match status" value="1"/>
</dbReference>
<reference evidence="6 7" key="1">
    <citation type="submission" date="2018-03" db="EMBL/GenBank/DDBJ databases">
        <title>Genome sequence of Clostridium liquoris DSM 100320.</title>
        <authorList>
            <person name="Poehlein A."/>
            <person name="Daniel R."/>
        </authorList>
    </citation>
    <scope>NUCLEOTIDE SEQUENCE [LARGE SCALE GENOMIC DNA]</scope>
    <source>
        <strain evidence="6 7">DSM 100320</strain>
    </source>
</reference>
<dbReference type="InterPro" id="IPR003439">
    <property type="entry name" value="ABC_transporter-like_ATP-bd"/>
</dbReference>
<sequence>MIEIKNLSFSYTGDMPYIINDINLNISKGTYTSIIGKNGSCKSTLVKLILKLLKPCKGSINIGTNKIGYVPQRIDTFNSQFPITVNEILKCHMHILKIKNKDIIDKSLDSIGMLDFKNHLIGNLSGGQQQKIFIARALMGEPELLILDEPSTGVDIKSQNEIYSFIKELNINKQITVISVEHNMEAALKNSSHIIKMQDAKALLYDVSDYRKIINTNALSEKGLHPKNCKQS</sequence>
<feature type="domain" description="ABC transporter" evidence="5">
    <location>
        <begin position="2"/>
        <end position="224"/>
    </location>
</feature>
<evidence type="ECO:0000313" key="6">
    <source>
        <dbReference type="EMBL" id="PRR79110.1"/>
    </source>
</evidence>
<dbReference type="PROSITE" id="PS50893">
    <property type="entry name" value="ABC_TRANSPORTER_2"/>
    <property type="match status" value="1"/>
</dbReference>
<proteinExistence type="inferred from homology"/>
<keyword evidence="3" id="KW-0547">Nucleotide-binding</keyword>
<dbReference type="InterPro" id="IPR027417">
    <property type="entry name" value="P-loop_NTPase"/>
</dbReference>
<dbReference type="GO" id="GO:0005524">
    <property type="term" value="F:ATP binding"/>
    <property type="evidence" value="ECO:0007669"/>
    <property type="project" value="UniProtKB-KW"/>
</dbReference>
<dbReference type="InterPro" id="IPR017871">
    <property type="entry name" value="ABC_transporter-like_CS"/>
</dbReference>
<keyword evidence="6" id="KW-0378">Hydrolase</keyword>
<comment type="caution">
    <text evidence="6">The sequence shown here is derived from an EMBL/GenBank/DDBJ whole genome shotgun (WGS) entry which is preliminary data.</text>
</comment>
<dbReference type="SMART" id="SM00382">
    <property type="entry name" value="AAA"/>
    <property type="match status" value="1"/>
</dbReference>
<evidence type="ECO:0000256" key="1">
    <source>
        <dbReference type="ARBA" id="ARBA00005417"/>
    </source>
</evidence>
<gene>
    <name evidence="6" type="primary">znuC</name>
    <name evidence="6" type="ORF">CLLI_11720</name>
</gene>
<evidence type="ECO:0000256" key="4">
    <source>
        <dbReference type="ARBA" id="ARBA00022840"/>
    </source>
</evidence>